<dbReference type="InterPro" id="IPR004919">
    <property type="entry name" value="GmrSD_N"/>
</dbReference>
<comment type="caution">
    <text evidence="2">The sequence shown here is derived from an EMBL/GenBank/DDBJ whole genome shotgun (WGS) entry which is preliminary data.</text>
</comment>
<evidence type="ECO:0000313" key="2">
    <source>
        <dbReference type="EMBL" id="MCA4706143.1"/>
    </source>
</evidence>
<name>A0AAW4T7D5_9BACE</name>
<protein>
    <submittedName>
        <fullName evidence="2">DUF262 domain-containing protein</fullName>
    </submittedName>
</protein>
<dbReference type="PANTHER" id="PTHR35149:SF1">
    <property type="entry name" value="DUF5655 DOMAIN-CONTAINING PROTEIN"/>
    <property type="match status" value="1"/>
</dbReference>
<evidence type="ECO:0000313" key="3">
    <source>
        <dbReference type="Proteomes" id="UP001198461"/>
    </source>
</evidence>
<reference evidence="2" key="1">
    <citation type="submission" date="2023-08" db="EMBL/GenBank/DDBJ databases">
        <title>Mucin Metabolism Genes Underlie the Key Renovations of Bacteroides xylanisolvens Genomes in Captive Great Apes.</title>
        <authorList>
            <person name="Nishida A.H."/>
        </authorList>
    </citation>
    <scope>NUCLEOTIDE SEQUENCE</scope>
    <source>
        <strain evidence="2">P13.H9</strain>
    </source>
</reference>
<dbReference type="RefSeq" id="WP_225451152.1">
    <property type="nucleotide sequence ID" value="NZ_JAIWXB010000037.1"/>
</dbReference>
<sequence>MNKEYNIKNLLQEHIIIVPEMQRDYVWSVTSDNVYKLLQIINDGNPSKTNIGFIYACGQEGIFCLIDGQQRLTTLVLLAFYLSLRNNGKYWGAFQEMIASDKDLRFTYRVRKSADQFMKDLFLSQSCPSFDDIRNLSAKKWDNDTSVENMIETLHIIDRYVQMSIFSKNERTLDFETVIQNVTFYYTDIEQTVQGRDIYITMNSCGQPLAKHERLKPYIIAGNDSLEKSRTWNTWEDWLYRRAKEFQLDKGAVDIAMGNFLRIVYELKTAKQITDNWETAAESVLCYEDVCLYFEALIRLYEFYPKRVMELFNPAKTKDKTLYFRAPKALLQVSYLMSKFQSSELNRMNHLVMMCLRAKRMKDEDLLLFLRRYRESHLDLYSFVDRYANDSIVTSCLHSHEIRKIQIIQHGTNKTELLLLKAEELDLFYTKDYYCLLNALWNEKFSGTPSMWTEEDDDEFTKRISTFEYLFKNEWMELKRKHEEGVIDNAFLARYLLSMDMYDYYLQDRDYRILGRNDTWRAILSNDTSCRRISSMIDKLYNVLPKDIYAVMNGQIEATWQNYSAPHDARYYILKYPNSLRAKAKGWNKLWIESIWNNRTTWKSFNVAIYSAPQNWNEENGIYLFESLLAHTATELCINEWTPELPNGIYLLNGRDRHGWQIYYGEKTSREAVTESLRSFTNVNQQYFNLSPAKDGDKFVFIDVRSDYDLIKGGALLLEYLKDYPQTN</sequence>
<accession>A0AAW4T7D5</accession>
<proteinExistence type="predicted"/>
<dbReference type="EMBL" id="JAIWYE010000037">
    <property type="protein sequence ID" value="MCA4706143.1"/>
    <property type="molecule type" value="Genomic_DNA"/>
</dbReference>
<gene>
    <name evidence="2" type="ORF">LD004_21295</name>
</gene>
<dbReference type="Pfam" id="PF03235">
    <property type="entry name" value="GmrSD_N"/>
    <property type="match status" value="1"/>
</dbReference>
<feature type="domain" description="GmrSD restriction endonucleases N-terminal" evidence="1">
    <location>
        <begin position="7"/>
        <end position="219"/>
    </location>
</feature>
<organism evidence="2 3">
    <name type="scientific">Bacteroides xylanisolvens</name>
    <dbReference type="NCBI Taxonomy" id="371601"/>
    <lineage>
        <taxon>Bacteria</taxon>
        <taxon>Pseudomonadati</taxon>
        <taxon>Bacteroidota</taxon>
        <taxon>Bacteroidia</taxon>
        <taxon>Bacteroidales</taxon>
        <taxon>Bacteroidaceae</taxon>
        <taxon>Bacteroides</taxon>
    </lineage>
</organism>
<dbReference type="AlphaFoldDB" id="A0AAW4T7D5"/>
<dbReference type="PANTHER" id="PTHR35149">
    <property type="entry name" value="SLL5132 PROTEIN"/>
    <property type="match status" value="1"/>
</dbReference>
<evidence type="ECO:0000259" key="1">
    <source>
        <dbReference type="Pfam" id="PF03235"/>
    </source>
</evidence>
<dbReference type="Proteomes" id="UP001198461">
    <property type="component" value="Unassembled WGS sequence"/>
</dbReference>